<dbReference type="InterPro" id="IPR040122">
    <property type="entry name" value="Importin_beta"/>
</dbReference>
<feature type="domain" description="Importin N-terminal" evidence="8">
    <location>
        <begin position="19"/>
        <end position="87"/>
    </location>
</feature>
<proteinExistence type="evidence at transcript level"/>
<organism evidence="9">
    <name type="scientific">Panstrongylus megistus</name>
    <dbReference type="NCBI Taxonomy" id="65343"/>
    <lineage>
        <taxon>Eukaryota</taxon>
        <taxon>Metazoa</taxon>
        <taxon>Ecdysozoa</taxon>
        <taxon>Arthropoda</taxon>
        <taxon>Hexapoda</taxon>
        <taxon>Insecta</taxon>
        <taxon>Pterygota</taxon>
        <taxon>Neoptera</taxon>
        <taxon>Paraneoptera</taxon>
        <taxon>Hemiptera</taxon>
        <taxon>Heteroptera</taxon>
        <taxon>Panheteroptera</taxon>
        <taxon>Cimicomorpha</taxon>
        <taxon>Reduviidae</taxon>
        <taxon>Triatominae</taxon>
        <taxon>Panstrongylus</taxon>
    </lineage>
</organism>
<dbReference type="InterPro" id="IPR011989">
    <property type="entry name" value="ARM-like"/>
</dbReference>
<dbReference type="GO" id="GO:0006606">
    <property type="term" value="P:protein import into nucleus"/>
    <property type="evidence" value="ECO:0007669"/>
    <property type="project" value="InterPro"/>
</dbReference>
<dbReference type="InterPro" id="IPR001494">
    <property type="entry name" value="Importin-beta_N"/>
</dbReference>
<keyword evidence="6" id="KW-0653">Protein transport</keyword>
<dbReference type="SMART" id="SM00913">
    <property type="entry name" value="IBN_N"/>
    <property type="match status" value="1"/>
</dbReference>
<comment type="subcellular location">
    <subcellularLocation>
        <location evidence="2">Cytoplasm</location>
    </subcellularLocation>
    <subcellularLocation>
        <location evidence="1">Nucleus</location>
    </subcellularLocation>
</comment>
<evidence type="ECO:0000256" key="6">
    <source>
        <dbReference type="ARBA" id="ARBA00022927"/>
    </source>
</evidence>
<dbReference type="AlphaFoldDB" id="A0A069DXU0"/>
<protein>
    <submittedName>
        <fullName evidence="9">Putative karyopherin importin beta 3</fullName>
    </submittedName>
</protein>
<dbReference type="Pfam" id="PF03810">
    <property type="entry name" value="IBN_N"/>
    <property type="match status" value="1"/>
</dbReference>
<evidence type="ECO:0000259" key="8">
    <source>
        <dbReference type="PROSITE" id="PS50166"/>
    </source>
</evidence>
<keyword evidence="4" id="KW-0963">Cytoplasm</keyword>
<evidence type="ECO:0000313" key="9">
    <source>
        <dbReference type="EMBL" id="JAC88646.1"/>
    </source>
</evidence>
<dbReference type="GO" id="GO:0031267">
    <property type="term" value="F:small GTPase binding"/>
    <property type="evidence" value="ECO:0007669"/>
    <property type="project" value="InterPro"/>
</dbReference>
<dbReference type="InterPro" id="IPR016024">
    <property type="entry name" value="ARM-type_fold"/>
</dbReference>
<keyword evidence="5" id="KW-0677">Repeat</keyword>
<dbReference type="InterPro" id="IPR057672">
    <property type="entry name" value="TPR_IPO4/5"/>
</dbReference>
<keyword evidence="7" id="KW-0539">Nucleus</keyword>
<evidence type="ECO:0000256" key="3">
    <source>
        <dbReference type="ARBA" id="ARBA00022448"/>
    </source>
</evidence>
<sequence>MEGILLKLMSNNKDSIDQGTQELKRALAEPHANSALMHTLATSQDSAIRQYAAVILKRKFNKSTAWEKLQKDERINLKANILKLMVSEPEKSVKKSIAVFIGTIIKYEMSSGTWPELLQFLQNSMTSSNTNEKELGFYTCCILLETSPISFLPHANSFTLLFNATINSLTDKSSPVAFFAILCLTFLAPIVKGNKELTKLYCEGVPNILEVMKCLSNRRPDRAVEVLDFLFEFAERDGMAVLLPKLKLVVNTCLDLVVNCKSEEVKIKALSFIGTLARVRVKTLLKDNLLNRVLDVLFTIMCSKPEDDNLEEYFTSDPEDDTLVTCACETLDDIAMNINPVTLLQPMMSLIKPPFDNQNSSPYQRKAAYLCLGIISQGCSSYVRSHLLEQFIQLIYAGMSDSETVARNAALFTVGQFAEHLQPEISSRSSDLLPLLISQLKQIQIKGSCGERFGNRVDRLFFAIERFAENLEKSLAPFAEELIECTIQLASPPYHKHIRQLALGAVATIVGAMKEDIMPYFDRILLVLRQYLGNHNPPEEEIQLQVEALDALAMLARSIGPQNFESLAVDTVKLGLDLLAVTNDPDIRKSSYGVFSSVSTVLKQNMAPMLATIVPLILTALRDAPSATAVPHLKENEDLIMKTIPVLDDICKSETEEESGGEHDWEDSELCVENDYIEEKEEACMALSELAANTGDSFLPFMEPSFVEVFRLLNFPNSDVRKAALEAAFTFCTSYAKIVAARENQHDGVSVSSVAEQLVSKAAMLVRIDDDKDVVMAALEGLTLLLKEVGTQLANSSTIREQIVSCVRDVFNARTEAQGWKEDDDQWNADEDLMDAAGFIVPTLANIMTQEHFLPLFSELLPLFMERLAKAQADEDEANTIGTLAECMAPLGTDVERFLNKLLTCFLVRCKSSNSDVRNNSLFALGEMALHGKQVLYKHYNEILTVLSQSIASEKNGKVMDNACGVIARLIITNSDLLPLDQVLPVFVSKLPLREDFDEDKYIYWSLTHLFQNGCHHLSPLIAQVVICAAHTLHSHNVNDETKEIIINLIKQISTTFPQETSMALIQLPQEVVGTLNSART</sequence>
<dbReference type="GO" id="GO:0005737">
    <property type="term" value="C:cytoplasm"/>
    <property type="evidence" value="ECO:0007669"/>
    <property type="project" value="UniProtKB-SubCell"/>
</dbReference>
<name>A0A069DXU0_9HEMI</name>
<reference evidence="9" key="1">
    <citation type="journal article" date="2015" name="J. Med. Entomol.">
        <title>A Deep Insight Into the Sialotranscriptome of the Chagas Disease Vector, Panstrongylus megistus (Hemiptera: Heteroptera).</title>
        <authorList>
            <person name="Ribeiro J.M."/>
            <person name="Schwarz A."/>
            <person name="Francischetti I.M."/>
        </authorList>
    </citation>
    <scope>NUCLEOTIDE SEQUENCE</scope>
    <source>
        <tissue evidence="9">Salivary glands</tissue>
    </source>
</reference>
<keyword evidence="3" id="KW-0813">Transport</keyword>
<evidence type="ECO:0000256" key="4">
    <source>
        <dbReference type="ARBA" id="ARBA00022490"/>
    </source>
</evidence>
<evidence type="ECO:0000256" key="2">
    <source>
        <dbReference type="ARBA" id="ARBA00004496"/>
    </source>
</evidence>
<dbReference type="Pfam" id="PF25780">
    <property type="entry name" value="TPR_IPO5"/>
    <property type="match status" value="1"/>
</dbReference>
<dbReference type="SUPFAM" id="SSF48371">
    <property type="entry name" value="ARM repeat"/>
    <property type="match status" value="2"/>
</dbReference>
<accession>A0A069DXU0</accession>
<evidence type="ECO:0000256" key="7">
    <source>
        <dbReference type="ARBA" id="ARBA00023242"/>
    </source>
</evidence>
<evidence type="ECO:0000256" key="5">
    <source>
        <dbReference type="ARBA" id="ARBA00022737"/>
    </source>
</evidence>
<dbReference type="EMBL" id="GBGD01000243">
    <property type="protein sequence ID" value="JAC88646.1"/>
    <property type="molecule type" value="mRNA"/>
</dbReference>
<dbReference type="PROSITE" id="PS50166">
    <property type="entry name" value="IMPORTIN_B_NT"/>
    <property type="match status" value="1"/>
</dbReference>
<evidence type="ECO:0000256" key="1">
    <source>
        <dbReference type="ARBA" id="ARBA00004123"/>
    </source>
</evidence>
<dbReference type="Gene3D" id="1.25.10.10">
    <property type="entry name" value="Leucine-rich Repeat Variant"/>
    <property type="match status" value="1"/>
</dbReference>
<dbReference type="PANTHER" id="PTHR10527">
    <property type="entry name" value="IMPORTIN BETA"/>
    <property type="match status" value="1"/>
</dbReference>